<organism evidence="1">
    <name type="scientific">Arundo donax</name>
    <name type="common">Giant reed</name>
    <name type="synonym">Donax arundinaceus</name>
    <dbReference type="NCBI Taxonomy" id="35708"/>
    <lineage>
        <taxon>Eukaryota</taxon>
        <taxon>Viridiplantae</taxon>
        <taxon>Streptophyta</taxon>
        <taxon>Embryophyta</taxon>
        <taxon>Tracheophyta</taxon>
        <taxon>Spermatophyta</taxon>
        <taxon>Magnoliopsida</taxon>
        <taxon>Liliopsida</taxon>
        <taxon>Poales</taxon>
        <taxon>Poaceae</taxon>
        <taxon>PACMAD clade</taxon>
        <taxon>Arundinoideae</taxon>
        <taxon>Arundineae</taxon>
        <taxon>Arundo</taxon>
    </lineage>
</organism>
<evidence type="ECO:0000313" key="1">
    <source>
        <dbReference type="EMBL" id="JAD35362.1"/>
    </source>
</evidence>
<accession>A0A0A8ZKH6</accession>
<sequence>MQAPTNTPPSMTIPAISLAPILGEPMSILPSRMTCKIAVKTAPIADVIVHIVNGAGKLANVAACSTV</sequence>
<proteinExistence type="predicted"/>
<protein>
    <submittedName>
        <fullName evidence="1">Uncharacterized protein</fullName>
    </submittedName>
</protein>
<reference evidence="1" key="1">
    <citation type="submission" date="2014-09" db="EMBL/GenBank/DDBJ databases">
        <authorList>
            <person name="Magalhaes I.L.F."/>
            <person name="Oliveira U."/>
            <person name="Santos F.R."/>
            <person name="Vidigal T.H.D.A."/>
            <person name="Brescovit A.D."/>
            <person name="Santos A.J."/>
        </authorList>
    </citation>
    <scope>NUCLEOTIDE SEQUENCE</scope>
    <source>
        <tissue evidence="1">Shoot tissue taken approximately 20 cm above the soil surface</tissue>
    </source>
</reference>
<dbReference type="EMBL" id="GBRH01262533">
    <property type="protein sequence ID" value="JAD35362.1"/>
    <property type="molecule type" value="Transcribed_RNA"/>
</dbReference>
<name>A0A0A8ZKH6_ARUDO</name>
<reference evidence="1" key="2">
    <citation type="journal article" date="2015" name="Data Brief">
        <title>Shoot transcriptome of the giant reed, Arundo donax.</title>
        <authorList>
            <person name="Barrero R.A."/>
            <person name="Guerrero F.D."/>
            <person name="Moolhuijzen P."/>
            <person name="Goolsby J.A."/>
            <person name="Tidwell J."/>
            <person name="Bellgard S.E."/>
            <person name="Bellgard M.I."/>
        </authorList>
    </citation>
    <scope>NUCLEOTIDE SEQUENCE</scope>
    <source>
        <tissue evidence="1">Shoot tissue taken approximately 20 cm above the soil surface</tissue>
    </source>
</reference>
<dbReference type="AlphaFoldDB" id="A0A0A8ZKH6"/>